<dbReference type="HOGENOM" id="CLU_2567596_0_0_0"/>
<protein>
    <recommendedName>
        <fullName evidence="1">DUF7662 domain-containing protein</fullName>
    </recommendedName>
</protein>
<evidence type="ECO:0000259" key="1">
    <source>
        <dbReference type="Pfam" id="PF24698"/>
    </source>
</evidence>
<dbReference type="RefSeq" id="WP_023051253.1">
    <property type="nucleotide sequence ID" value="NZ_CP173062.2"/>
</dbReference>
<feature type="domain" description="DUF7662" evidence="1">
    <location>
        <begin position="6"/>
        <end position="77"/>
    </location>
</feature>
<proteinExistence type="predicted"/>
<reference evidence="2 3" key="1">
    <citation type="submission" date="2013-08" db="EMBL/GenBank/DDBJ databases">
        <authorList>
            <person name="Weinstock G."/>
            <person name="Sodergren E."/>
            <person name="Wylie T."/>
            <person name="Fulton L."/>
            <person name="Fulton R."/>
            <person name="Fronick C."/>
            <person name="O'Laughlin M."/>
            <person name="Godfrey J."/>
            <person name="Miner T."/>
            <person name="Herter B."/>
            <person name="Appelbaum E."/>
            <person name="Cordes M."/>
            <person name="Lek S."/>
            <person name="Wollam A."/>
            <person name="Pepin K.H."/>
            <person name="Palsikar V.B."/>
            <person name="Mitreva M."/>
            <person name="Wilson R.K."/>
        </authorList>
    </citation>
    <scope>NUCLEOTIDE SEQUENCE [LARGE SCALE GENOMIC DNA]</scope>
    <source>
        <strain evidence="2 3">ATCC BAA-474</strain>
    </source>
</reference>
<dbReference type="InterPro" id="IPR056079">
    <property type="entry name" value="DUF7662"/>
</dbReference>
<keyword evidence="3" id="KW-1185">Reference proteome</keyword>
<dbReference type="AlphaFoldDB" id="U7VC14"/>
<dbReference type="STRING" id="1319815.HMPREF0202_01717"/>
<dbReference type="Proteomes" id="UP000017081">
    <property type="component" value="Unassembled WGS sequence"/>
</dbReference>
<name>U7VC14_9FUSO</name>
<dbReference type="EMBL" id="AXZF01000067">
    <property type="protein sequence ID" value="ERT68328.1"/>
    <property type="molecule type" value="Genomic_DNA"/>
</dbReference>
<gene>
    <name evidence="2" type="ORF">HMPREF0202_01717</name>
</gene>
<comment type="caution">
    <text evidence="2">The sequence shown here is derived from an EMBL/GenBank/DDBJ whole genome shotgun (WGS) entry which is preliminary data.</text>
</comment>
<accession>U7VC14</accession>
<evidence type="ECO:0000313" key="3">
    <source>
        <dbReference type="Proteomes" id="UP000017081"/>
    </source>
</evidence>
<dbReference type="Pfam" id="PF24698">
    <property type="entry name" value="DUF7662"/>
    <property type="match status" value="1"/>
</dbReference>
<sequence length="81" mass="9537">MSKYNYKRLIEFLNNQVDVLVKITYSQLEDLLEKELPKSAYKYQAYFSNSASHVISAIWLELGYTQIELVLGEYLVLKKLK</sequence>
<organism evidence="2 3">
    <name type="scientific">Cetobacterium somerae ATCC BAA-474</name>
    <dbReference type="NCBI Taxonomy" id="1319815"/>
    <lineage>
        <taxon>Bacteria</taxon>
        <taxon>Fusobacteriati</taxon>
        <taxon>Fusobacteriota</taxon>
        <taxon>Fusobacteriia</taxon>
        <taxon>Fusobacteriales</taxon>
        <taxon>Fusobacteriaceae</taxon>
        <taxon>Cetobacterium</taxon>
    </lineage>
</organism>
<evidence type="ECO:0000313" key="2">
    <source>
        <dbReference type="EMBL" id="ERT68328.1"/>
    </source>
</evidence>